<organism evidence="5 6">
    <name type="scientific">Rhizophlyctis rosea</name>
    <dbReference type="NCBI Taxonomy" id="64517"/>
    <lineage>
        <taxon>Eukaryota</taxon>
        <taxon>Fungi</taxon>
        <taxon>Fungi incertae sedis</taxon>
        <taxon>Chytridiomycota</taxon>
        <taxon>Chytridiomycota incertae sedis</taxon>
        <taxon>Chytridiomycetes</taxon>
        <taxon>Rhizophlyctidales</taxon>
        <taxon>Rhizophlyctidaceae</taxon>
        <taxon>Rhizophlyctis</taxon>
    </lineage>
</organism>
<gene>
    <name evidence="5" type="ORF">HK097_000034</name>
</gene>
<dbReference type="PRINTS" id="PR00081">
    <property type="entry name" value="GDHRDH"/>
</dbReference>
<keyword evidence="2" id="KW-0521">NADP</keyword>
<dbReference type="PANTHER" id="PTHR48107:SF16">
    <property type="entry name" value="NADPH-DEPENDENT ALDEHYDE REDUCTASE 1, CHLOROPLASTIC"/>
    <property type="match status" value="1"/>
</dbReference>
<feature type="compositionally biased region" description="Basic and acidic residues" evidence="4">
    <location>
        <begin position="246"/>
        <end position="255"/>
    </location>
</feature>
<evidence type="ECO:0000256" key="3">
    <source>
        <dbReference type="ARBA" id="ARBA00023002"/>
    </source>
</evidence>
<sequence>MPGQYAKPGDIPAQTQIHDAQPGLEHEMTPAPNATQLEGPNGLEEYKGSGKLTGKAALVTGGDSGIGRSVAAMFAREGADVAIVYREKEEKDAQETKKLIEGAGRQALLIPTDISVEANCKKIIDQTIAKFGHLEILVNNAAVQYIKKDIRDITTEQLEETYRTNIFAQFWLVKYALDHLKRGASIINTTSVTAYQGSPHLLDYSSTKGAIVGFTRSLSANLASKGIRVNAVAPGPIWTPLQPASRNEEETKSFGEKSVPLGRVGQPAEVGTSYVFLASNESSYFTGQVLHPNGGSVING</sequence>
<dbReference type="Proteomes" id="UP001212841">
    <property type="component" value="Unassembled WGS sequence"/>
</dbReference>
<name>A0AAD5SNL3_9FUNG</name>
<dbReference type="CDD" id="cd05355">
    <property type="entry name" value="SDR_c1"/>
    <property type="match status" value="1"/>
</dbReference>
<evidence type="ECO:0000313" key="5">
    <source>
        <dbReference type="EMBL" id="KAJ3057568.1"/>
    </source>
</evidence>
<dbReference type="Gene3D" id="3.40.50.720">
    <property type="entry name" value="NAD(P)-binding Rossmann-like Domain"/>
    <property type="match status" value="1"/>
</dbReference>
<dbReference type="PROSITE" id="PS00061">
    <property type="entry name" value="ADH_SHORT"/>
    <property type="match status" value="1"/>
</dbReference>
<dbReference type="InterPro" id="IPR020904">
    <property type="entry name" value="Sc_DH/Rdtase_CS"/>
</dbReference>
<accession>A0AAD5SNL3</accession>
<dbReference type="InterPro" id="IPR002347">
    <property type="entry name" value="SDR_fam"/>
</dbReference>
<evidence type="ECO:0000313" key="6">
    <source>
        <dbReference type="Proteomes" id="UP001212841"/>
    </source>
</evidence>
<keyword evidence="6" id="KW-1185">Reference proteome</keyword>
<comment type="caution">
    <text evidence="5">The sequence shown here is derived from an EMBL/GenBank/DDBJ whole genome shotgun (WGS) entry which is preliminary data.</text>
</comment>
<protein>
    <submittedName>
        <fullName evidence="5">Uncharacterized protein</fullName>
    </submittedName>
</protein>
<comment type="similarity">
    <text evidence="1">Belongs to the short-chain dehydrogenases/reductases (SDR) family.</text>
</comment>
<keyword evidence="3" id="KW-0560">Oxidoreductase</keyword>
<dbReference type="EMBL" id="JADGJD010000001">
    <property type="protein sequence ID" value="KAJ3057568.1"/>
    <property type="molecule type" value="Genomic_DNA"/>
</dbReference>
<dbReference type="AlphaFoldDB" id="A0AAD5SNL3"/>
<dbReference type="PRINTS" id="PR00080">
    <property type="entry name" value="SDRFAMILY"/>
</dbReference>
<dbReference type="InterPro" id="IPR036291">
    <property type="entry name" value="NAD(P)-bd_dom_sf"/>
</dbReference>
<reference evidence="5" key="1">
    <citation type="submission" date="2020-05" db="EMBL/GenBank/DDBJ databases">
        <title>Phylogenomic resolution of chytrid fungi.</title>
        <authorList>
            <person name="Stajich J.E."/>
            <person name="Amses K."/>
            <person name="Simmons R."/>
            <person name="Seto K."/>
            <person name="Myers J."/>
            <person name="Bonds A."/>
            <person name="Quandt C.A."/>
            <person name="Barry K."/>
            <person name="Liu P."/>
            <person name="Grigoriev I."/>
            <person name="Longcore J.E."/>
            <person name="James T.Y."/>
        </authorList>
    </citation>
    <scope>NUCLEOTIDE SEQUENCE</scope>
    <source>
        <strain evidence="5">JEL0318</strain>
    </source>
</reference>
<proteinExistence type="inferred from homology"/>
<evidence type="ECO:0000256" key="2">
    <source>
        <dbReference type="ARBA" id="ARBA00022857"/>
    </source>
</evidence>
<dbReference type="PANTHER" id="PTHR48107">
    <property type="entry name" value="NADPH-DEPENDENT ALDEHYDE REDUCTASE-LIKE PROTEIN, CHLOROPLASTIC-RELATED"/>
    <property type="match status" value="1"/>
</dbReference>
<feature type="region of interest" description="Disordered" evidence="4">
    <location>
        <begin position="240"/>
        <end position="259"/>
    </location>
</feature>
<evidence type="ECO:0000256" key="4">
    <source>
        <dbReference type="SAM" id="MobiDB-lite"/>
    </source>
</evidence>
<dbReference type="SUPFAM" id="SSF51735">
    <property type="entry name" value="NAD(P)-binding Rossmann-fold domains"/>
    <property type="match status" value="1"/>
</dbReference>
<evidence type="ECO:0000256" key="1">
    <source>
        <dbReference type="ARBA" id="ARBA00006484"/>
    </source>
</evidence>
<dbReference type="GO" id="GO:0016614">
    <property type="term" value="F:oxidoreductase activity, acting on CH-OH group of donors"/>
    <property type="evidence" value="ECO:0007669"/>
    <property type="project" value="UniProtKB-ARBA"/>
</dbReference>
<dbReference type="FunFam" id="3.40.50.720:FF:000084">
    <property type="entry name" value="Short-chain dehydrogenase reductase"/>
    <property type="match status" value="1"/>
</dbReference>
<dbReference type="Pfam" id="PF13561">
    <property type="entry name" value="adh_short_C2"/>
    <property type="match status" value="1"/>
</dbReference>